<keyword evidence="1" id="KW-0732">Signal</keyword>
<protein>
    <submittedName>
        <fullName evidence="2">TRAF PROTEIN, TRAO PROTEIN, TRAN ADHESION, BACTERIAL SECRETION.5A</fullName>
    </submittedName>
</protein>
<accession>A0A8S5T1S1</accession>
<reference evidence="2" key="1">
    <citation type="journal article" date="2021" name="Proc. Natl. Acad. Sci. U.S.A.">
        <title>A Catalog of Tens of Thousands of Viruses from Human Metagenomes Reveals Hidden Associations with Chronic Diseases.</title>
        <authorList>
            <person name="Tisza M.J."/>
            <person name="Buck C.B."/>
        </authorList>
    </citation>
    <scope>NUCLEOTIDE SEQUENCE</scope>
    <source>
        <strain evidence="2">CtWb16</strain>
    </source>
</reference>
<dbReference type="Pfam" id="PF08139">
    <property type="entry name" value="LPAM_1"/>
    <property type="match status" value="1"/>
</dbReference>
<name>A0A8S5T1S1_9CAUD</name>
<evidence type="ECO:0000313" key="2">
    <source>
        <dbReference type="EMBL" id="DAF56738.1"/>
    </source>
</evidence>
<dbReference type="PROSITE" id="PS51257">
    <property type="entry name" value="PROKAR_LIPOPROTEIN"/>
    <property type="match status" value="1"/>
</dbReference>
<organism evidence="2">
    <name type="scientific">Myoviridae sp. ctWb16</name>
    <dbReference type="NCBI Taxonomy" id="2827690"/>
    <lineage>
        <taxon>Viruses</taxon>
        <taxon>Duplodnaviria</taxon>
        <taxon>Heunggongvirae</taxon>
        <taxon>Uroviricota</taxon>
        <taxon>Caudoviricetes</taxon>
    </lineage>
</organism>
<proteinExistence type="predicted"/>
<dbReference type="InterPro" id="IPR012640">
    <property type="entry name" value="Membr_lipoprot_lipid_attach_CS"/>
</dbReference>
<sequence length="82" mass="9715">MKKLLSIFSLVLALTACSSMCDNCYYGREQSYTVSQPVEVIYRNTTYRTVYEPKTYKEVTLERRPYKAKSTCYRTNHKNYCN</sequence>
<evidence type="ECO:0000256" key="1">
    <source>
        <dbReference type="ARBA" id="ARBA00022729"/>
    </source>
</evidence>
<dbReference type="EMBL" id="BK032721">
    <property type="protein sequence ID" value="DAF56738.1"/>
    <property type="molecule type" value="Genomic_DNA"/>
</dbReference>